<sequence length="414" mass="43400">MSDPIIGAGALERYLRVQDVQTETISVVIQEEKRNVQDMSDLAKKDGMLSLMIEKQSLRTDTTTASSAAQKRKGGDIETDTPAKTVKLSVSGEGDANKAERLAASLPGVLTSQINITQPNYKSADIGKSDSQSTVSNASSSAGQARSQPAVEGGTDITAADAAGQRFINVVGSMKQLEVSNTITTVMLNAERDANKAAAAATNRSVDAAARAGNKTIDAARQNLNGAITSGALGIAGQGATTTTQMKALNKEGTSITKNLKPARNLELGVREHQTAIKSGKDTMVHQNKKLSGDVEATMIHPQAADIHASALKRDNHNSVQLATQKSRVTAEYANQSIRSGQGAVEGAFGVSAAEKQKEAELARADRDVNNELANTQSQTAKKAAETNAAIRSMTDTILNANSSAVSSIAERTR</sequence>
<feature type="compositionally biased region" description="Polar residues" evidence="1">
    <location>
        <begin position="59"/>
        <end position="69"/>
    </location>
</feature>
<feature type="region of interest" description="Disordered" evidence="1">
    <location>
        <begin position="58"/>
        <end position="82"/>
    </location>
</feature>
<gene>
    <name evidence="2" type="primary">pspC</name>
</gene>
<dbReference type="EMBL" id="KM978041">
    <property type="protein sequence ID" value="AJW29735.1"/>
    <property type="molecule type" value="Genomic_DNA"/>
</dbReference>
<feature type="compositionally biased region" description="Low complexity" evidence="1">
    <location>
        <begin position="129"/>
        <end position="141"/>
    </location>
</feature>
<evidence type="ECO:0000313" key="2">
    <source>
        <dbReference type="EMBL" id="AJW29735.1"/>
    </source>
</evidence>
<reference evidence="2" key="1">
    <citation type="submission" date="2014-10" db="EMBL/GenBank/DDBJ databases">
        <authorList>
            <person name="Robin F."/>
            <person name="Le Brun C."/>
        </authorList>
    </citation>
    <scope>NUCLEOTIDE SEQUENCE</scope>
    <source>
        <strain evidence="2">15320</strain>
    </source>
</reference>
<evidence type="ECO:0000256" key="1">
    <source>
        <dbReference type="SAM" id="MobiDB-lite"/>
    </source>
</evidence>
<feature type="compositionally biased region" description="Polar residues" evidence="1">
    <location>
        <begin position="372"/>
        <end position="381"/>
    </location>
</feature>
<name>A0A0D5A0C0_PANAN</name>
<feature type="region of interest" description="Disordered" evidence="1">
    <location>
        <begin position="121"/>
        <end position="152"/>
    </location>
</feature>
<proteinExistence type="predicted"/>
<organism evidence="2">
    <name type="scientific">Pantoea ananas</name>
    <name type="common">Erwinia uredovora</name>
    <dbReference type="NCBI Taxonomy" id="553"/>
    <lineage>
        <taxon>Bacteria</taxon>
        <taxon>Pseudomonadati</taxon>
        <taxon>Pseudomonadota</taxon>
        <taxon>Gammaproteobacteria</taxon>
        <taxon>Enterobacterales</taxon>
        <taxon>Erwiniaceae</taxon>
        <taxon>Pantoea</taxon>
    </lineage>
</organism>
<dbReference type="AlphaFoldDB" id="A0A0D5A0C0"/>
<accession>A0A0D5A0C0</accession>
<reference evidence="2" key="2">
    <citation type="journal article" date="2015" name="Mol. Genet. Genomics">
        <title>Inheritance of Pantoea type III secretion systems through both vertical and horizontal transfer.</title>
        <authorList>
            <person name="Kirzinger M.W."/>
            <person name="Butz C.J."/>
            <person name="Stavrinides J."/>
        </authorList>
    </citation>
    <scope>NUCLEOTIDE SEQUENCE</scope>
    <source>
        <strain evidence="2">15320</strain>
    </source>
</reference>
<feature type="region of interest" description="Disordered" evidence="1">
    <location>
        <begin position="366"/>
        <end position="387"/>
    </location>
</feature>
<protein>
    <submittedName>
        <fullName evidence="2">Type III secreted effector IpaC/SipC</fullName>
    </submittedName>
</protein>